<dbReference type="PANTHER" id="PTHR31302">
    <property type="entry name" value="TRANSMEMBRANE PROTEIN WITH METALLOPHOSPHOESTERASE DOMAIN-RELATED"/>
    <property type="match status" value="1"/>
</dbReference>
<name>A0ABY2TS95_9SPIR</name>
<accession>A0ABY2TS95</accession>
<evidence type="ECO:0000259" key="2">
    <source>
        <dbReference type="Pfam" id="PF00149"/>
    </source>
</evidence>
<keyword evidence="1" id="KW-1133">Transmembrane helix</keyword>
<dbReference type="InterPro" id="IPR029052">
    <property type="entry name" value="Metallo-depent_PP-like"/>
</dbReference>
<reference evidence="3 4" key="1">
    <citation type="journal article" date="2019" name="Anaerobe">
        <title>Brachyspira catarrhinii sp. nov., an anaerobic intestinal spirochaete isolated from vervet monkeys may have been misidentified as Brachyspira aalborgi in previous studies.</title>
        <authorList>
            <person name="Phillips N.D."/>
            <person name="La T."/>
            <person name="Hampson D.J."/>
        </authorList>
    </citation>
    <scope>NUCLEOTIDE SEQUENCE [LARGE SCALE GENOMIC DNA]</scope>
    <source>
        <strain evidence="3 4">Z12</strain>
    </source>
</reference>
<proteinExistence type="predicted"/>
<evidence type="ECO:0000256" key="1">
    <source>
        <dbReference type="SAM" id="Phobius"/>
    </source>
</evidence>
<dbReference type="SUPFAM" id="SSF56300">
    <property type="entry name" value="Metallo-dependent phosphatases"/>
    <property type="match status" value="1"/>
</dbReference>
<organism evidence="3 4">
    <name type="scientific">Brachyspira catarrhinii</name>
    <dbReference type="NCBI Taxonomy" id="2528966"/>
    <lineage>
        <taxon>Bacteria</taxon>
        <taxon>Pseudomonadati</taxon>
        <taxon>Spirochaetota</taxon>
        <taxon>Spirochaetia</taxon>
        <taxon>Brachyspirales</taxon>
        <taxon>Brachyspiraceae</taxon>
        <taxon>Brachyspira</taxon>
    </lineage>
</organism>
<dbReference type="InterPro" id="IPR051158">
    <property type="entry name" value="Metallophosphoesterase_sf"/>
</dbReference>
<dbReference type="InterPro" id="IPR004843">
    <property type="entry name" value="Calcineurin-like_PHP"/>
</dbReference>
<keyword evidence="1" id="KW-0472">Membrane</keyword>
<dbReference type="EMBL" id="SJDU01000058">
    <property type="protein sequence ID" value="TKZ35751.1"/>
    <property type="molecule type" value="Genomic_DNA"/>
</dbReference>
<feature type="transmembrane region" description="Helical" evidence="1">
    <location>
        <begin position="20"/>
        <end position="37"/>
    </location>
</feature>
<sequence>MNKAKKLLNKYKNQSKKIKIIIFVIIIFAILFSLYMFKTSRALRVRYIDLEFEDLPKSFDNIKVALASDIHSGLYIPTSHIQKMSDMITENNPDIILFIGDYIYSAPRWFKYHNKKNIHRLIEGIKNLEAPLGKYAVLGNHDNYESKIDVSNAMHSNNFKMLDNNIIFITNDIGEYISIGGVGDFMTDDVKFDLATKNVKTNDFNILLSHEPAAPLAIAKKEGYNELIDFFVCGHTHGMQISLVPMPLIERLNKNRDYPLTTIYGNMQSGKTKIYVSSGVGVVLLPFRLFAYPEIVIATLKNKK</sequence>
<comment type="caution">
    <text evidence="3">The sequence shown here is derived from an EMBL/GenBank/DDBJ whole genome shotgun (WGS) entry which is preliminary data.</text>
</comment>
<gene>
    <name evidence="3" type="ORF">EZH24_03610</name>
</gene>
<dbReference type="PANTHER" id="PTHR31302:SF0">
    <property type="entry name" value="TRANSMEMBRANE PROTEIN WITH METALLOPHOSPHOESTERASE DOMAIN"/>
    <property type="match status" value="1"/>
</dbReference>
<dbReference type="Pfam" id="PF00149">
    <property type="entry name" value="Metallophos"/>
    <property type="match status" value="1"/>
</dbReference>
<feature type="domain" description="Calcineurin-like phosphoesterase" evidence="2">
    <location>
        <begin position="62"/>
        <end position="238"/>
    </location>
</feature>
<keyword evidence="1" id="KW-0812">Transmembrane</keyword>
<dbReference type="Proteomes" id="UP000310168">
    <property type="component" value="Unassembled WGS sequence"/>
</dbReference>
<dbReference type="Gene3D" id="3.60.21.10">
    <property type="match status" value="1"/>
</dbReference>
<keyword evidence="4" id="KW-1185">Reference proteome</keyword>
<evidence type="ECO:0000313" key="4">
    <source>
        <dbReference type="Proteomes" id="UP000310168"/>
    </source>
</evidence>
<protein>
    <submittedName>
        <fullName evidence="3">Phosphodiesterase</fullName>
    </submittedName>
</protein>
<evidence type="ECO:0000313" key="3">
    <source>
        <dbReference type="EMBL" id="TKZ35751.1"/>
    </source>
</evidence>